<name>A0ABP0SK53_9DINO</name>
<feature type="repeat" description="ANK" evidence="3">
    <location>
        <begin position="632"/>
        <end position="664"/>
    </location>
</feature>
<dbReference type="PROSITE" id="PS50297">
    <property type="entry name" value="ANK_REP_REGION"/>
    <property type="match status" value="1"/>
</dbReference>
<keyword evidence="5" id="KW-1185">Reference proteome</keyword>
<evidence type="ECO:0000256" key="1">
    <source>
        <dbReference type="ARBA" id="ARBA00022737"/>
    </source>
</evidence>
<feature type="repeat" description="ANK" evidence="3">
    <location>
        <begin position="174"/>
        <end position="206"/>
    </location>
</feature>
<reference evidence="4 5" key="1">
    <citation type="submission" date="2024-02" db="EMBL/GenBank/DDBJ databases">
        <authorList>
            <person name="Chen Y."/>
            <person name="Shah S."/>
            <person name="Dougan E. K."/>
            <person name="Thang M."/>
            <person name="Chan C."/>
        </authorList>
    </citation>
    <scope>NUCLEOTIDE SEQUENCE [LARGE SCALE GENOMIC DNA]</scope>
</reference>
<dbReference type="Proteomes" id="UP001642464">
    <property type="component" value="Unassembled WGS sequence"/>
</dbReference>
<dbReference type="SMART" id="SM00248">
    <property type="entry name" value="ANK"/>
    <property type="match status" value="3"/>
</dbReference>
<dbReference type="InterPro" id="IPR002110">
    <property type="entry name" value="Ankyrin_rpt"/>
</dbReference>
<dbReference type="Gene3D" id="1.25.40.20">
    <property type="entry name" value="Ankyrin repeat-containing domain"/>
    <property type="match status" value="1"/>
</dbReference>
<evidence type="ECO:0000313" key="4">
    <source>
        <dbReference type="EMBL" id="CAK9112781.1"/>
    </source>
</evidence>
<proteinExistence type="predicted"/>
<evidence type="ECO:0000256" key="3">
    <source>
        <dbReference type="PROSITE-ProRule" id="PRU00023"/>
    </source>
</evidence>
<keyword evidence="2 3" id="KW-0040">ANK repeat</keyword>
<gene>
    <name evidence="4" type="ORF">SCF082_LOCUS52289</name>
</gene>
<dbReference type="SUPFAM" id="SSF48403">
    <property type="entry name" value="Ankyrin repeat"/>
    <property type="match status" value="1"/>
</dbReference>
<dbReference type="PANTHER" id="PTHR24198:SF165">
    <property type="entry name" value="ANKYRIN REPEAT-CONTAINING PROTEIN-RELATED"/>
    <property type="match status" value="1"/>
</dbReference>
<comment type="caution">
    <text evidence="4">The sequence shown here is derived from an EMBL/GenBank/DDBJ whole genome shotgun (WGS) entry which is preliminary data.</text>
</comment>
<protein>
    <submittedName>
        <fullName evidence="4">Uncharacterized protein</fullName>
    </submittedName>
</protein>
<evidence type="ECO:0000313" key="5">
    <source>
        <dbReference type="Proteomes" id="UP001642464"/>
    </source>
</evidence>
<sequence>MCLVCLPPSSAQNILLMLLLEFSNPEARGDAGVLGSSPEDCCEERLCATHVCSEVGKSKKLDIWESRGVARRGSTDAECCAPLYCKDFTCKPNATYGLKVLKGHPADTALKGTDQQCFTPLLVAALAGLLDVVERLTEAKAEWEAKGGENIRGAPEAWKAWKVFKTVMMLLELQSSTPLHLEALRGHPSTVDRLVGAAAMLGQSDTAQRLVDLGRKAKKGVVMKTLKRGAKAQRPEETFKKFLRLARKVHNPNECLAQRAARAAVCVSSGKAPTSDQIETCGEFLFRCRDPADVVVAHILHREGRGDLDGKGVYTAPVPWASGRIRLRDALEAAFAHTCFKATAGSAGSKGLKVDKLTEECRRMLRAMVKGGYNEHEQRVAVILASYSTSSSFGGWLKKCFQKHCTIEIAVRSWSRQLPGASFLGAVGKGPRRNRHSAKLKAEDIFALLCRLDRASDLGDLWVLEETLRSELMFQHVVATLRELDLLGSCVGPGVTSSTNVRLLHRVFLSLDRASKSRMEWIEEVTAAAMREVVALSSAHRDRRTQQFLAAAQEQLDIYSTAWVLCKVGTVLQVALGGTTQLRSGFASPVRLLEQELCAKAEALSRTSEAPAAYAVQSNLRPRDLASKAEETCRSALRRAAHSGEMEEVQRLVTSGADIDARDEKGFGASEASRIQKYGRTIGKCRSV</sequence>
<accession>A0ABP0SK53</accession>
<keyword evidence="1" id="KW-0677">Repeat</keyword>
<dbReference type="EMBL" id="CAXAMM010044018">
    <property type="protein sequence ID" value="CAK9112781.1"/>
    <property type="molecule type" value="Genomic_DNA"/>
</dbReference>
<dbReference type="InterPro" id="IPR036770">
    <property type="entry name" value="Ankyrin_rpt-contain_sf"/>
</dbReference>
<dbReference type="PANTHER" id="PTHR24198">
    <property type="entry name" value="ANKYRIN REPEAT AND PROTEIN KINASE DOMAIN-CONTAINING PROTEIN"/>
    <property type="match status" value="1"/>
</dbReference>
<organism evidence="4 5">
    <name type="scientific">Durusdinium trenchii</name>
    <dbReference type="NCBI Taxonomy" id="1381693"/>
    <lineage>
        <taxon>Eukaryota</taxon>
        <taxon>Sar</taxon>
        <taxon>Alveolata</taxon>
        <taxon>Dinophyceae</taxon>
        <taxon>Suessiales</taxon>
        <taxon>Symbiodiniaceae</taxon>
        <taxon>Durusdinium</taxon>
    </lineage>
</organism>
<dbReference type="PROSITE" id="PS50088">
    <property type="entry name" value="ANK_REPEAT"/>
    <property type="match status" value="2"/>
</dbReference>
<evidence type="ECO:0000256" key="2">
    <source>
        <dbReference type="ARBA" id="ARBA00023043"/>
    </source>
</evidence>